<dbReference type="InterPro" id="IPR006674">
    <property type="entry name" value="HD_domain"/>
</dbReference>
<dbReference type="Proteomes" id="UP000768567">
    <property type="component" value="Unassembled WGS sequence"/>
</dbReference>
<accession>A0ABR9R396</accession>
<sequence>MVFHTQKALDAFAAYAAHYNDQDPKVRLKIDHTYRVAGLCRRIARSLDLPEEEVRLAWLCGLLHDVGRFEQLRRFGTFIDAQSIDHAACGAQVLFEEGHIRDYLDDDSEDELLHQAVALHSVYRLPPLDERTARFCNILRDADKIDILRANVEFPLEDIYNVSREELYHSPISAGVAEAFYEHHAVLRTLRHGPIDNIVGHMSLVYELVFPESLRIVKEQGWLEKLMAFSSENAETAHTLSGMRTHMHAWLEEQLT</sequence>
<dbReference type="EMBL" id="JADCKC010000002">
    <property type="protein sequence ID" value="MBE5037603.1"/>
    <property type="molecule type" value="Genomic_DNA"/>
</dbReference>
<organism evidence="2 3">
    <name type="scientific">Gemmiger gallinarum</name>
    <dbReference type="NCBI Taxonomy" id="2779354"/>
    <lineage>
        <taxon>Bacteria</taxon>
        <taxon>Bacillati</taxon>
        <taxon>Bacillota</taxon>
        <taxon>Clostridia</taxon>
        <taxon>Eubacteriales</taxon>
        <taxon>Gemmiger</taxon>
    </lineage>
</organism>
<gene>
    <name evidence="2" type="ORF">INF35_07380</name>
</gene>
<dbReference type="NCBIfam" id="TIGR00277">
    <property type="entry name" value="HDIG"/>
    <property type="match status" value="1"/>
</dbReference>
<evidence type="ECO:0000259" key="1">
    <source>
        <dbReference type="PROSITE" id="PS51831"/>
    </source>
</evidence>
<dbReference type="Gene3D" id="1.10.3210.10">
    <property type="entry name" value="Hypothetical protein af1432"/>
    <property type="match status" value="1"/>
</dbReference>
<dbReference type="Pfam" id="PF01966">
    <property type="entry name" value="HD"/>
    <property type="match status" value="1"/>
</dbReference>
<name>A0ABR9R396_9FIRM</name>
<evidence type="ECO:0000313" key="3">
    <source>
        <dbReference type="Proteomes" id="UP000768567"/>
    </source>
</evidence>
<keyword evidence="3" id="KW-1185">Reference proteome</keyword>
<comment type="caution">
    <text evidence="2">The sequence shown here is derived from an EMBL/GenBank/DDBJ whole genome shotgun (WGS) entry which is preliminary data.</text>
</comment>
<feature type="domain" description="HD" evidence="1">
    <location>
        <begin position="29"/>
        <end position="148"/>
    </location>
</feature>
<dbReference type="PROSITE" id="PS51831">
    <property type="entry name" value="HD"/>
    <property type="match status" value="1"/>
</dbReference>
<dbReference type="RefSeq" id="WP_193501060.1">
    <property type="nucleotide sequence ID" value="NZ_JADCKC010000002.1"/>
</dbReference>
<dbReference type="SUPFAM" id="SSF109604">
    <property type="entry name" value="HD-domain/PDEase-like"/>
    <property type="match status" value="1"/>
</dbReference>
<proteinExistence type="predicted"/>
<reference evidence="2 3" key="1">
    <citation type="submission" date="2020-10" db="EMBL/GenBank/DDBJ databases">
        <title>ChiBAC.</title>
        <authorList>
            <person name="Zenner C."/>
            <person name="Hitch T.C.A."/>
            <person name="Clavel T."/>
        </authorList>
    </citation>
    <scope>NUCLEOTIDE SEQUENCE [LARGE SCALE GENOMIC DNA]</scope>
    <source>
        <strain evidence="2 3">DSM 109015</strain>
    </source>
</reference>
<dbReference type="InterPro" id="IPR003607">
    <property type="entry name" value="HD/PDEase_dom"/>
</dbReference>
<dbReference type="CDD" id="cd00077">
    <property type="entry name" value="HDc"/>
    <property type="match status" value="1"/>
</dbReference>
<protein>
    <submittedName>
        <fullName evidence="2">HD domain-containing protein</fullName>
    </submittedName>
</protein>
<dbReference type="SMART" id="SM00471">
    <property type="entry name" value="HDc"/>
    <property type="match status" value="1"/>
</dbReference>
<dbReference type="InterPro" id="IPR006675">
    <property type="entry name" value="HDIG_dom"/>
</dbReference>
<evidence type="ECO:0000313" key="2">
    <source>
        <dbReference type="EMBL" id="MBE5037603.1"/>
    </source>
</evidence>